<proteinExistence type="predicted"/>
<dbReference type="EMBL" id="LDAU01000084">
    <property type="protein sequence ID" value="KRX07350.1"/>
    <property type="molecule type" value="Genomic_DNA"/>
</dbReference>
<comment type="caution">
    <text evidence="1">The sequence shown here is derived from an EMBL/GenBank/DDBJ whole genome shotgun (WGS) entry which is preliminary data.</text>
</comment>
<sequence length="137" mass="15712">MSGHKNSNEAKSLRKNSIVNVLDGNNLIQNNNYKAEISPEKFLNILNVTRQKRQNNVSQSLSKIHDKTQSSLISPFLTSSKNNSNKLNFDNENLKSRKLSHQQIFLHSTYTQKEAKITDFTGQNPYKNQNQLSNQHL</sequence>
<dbReference type="AlphaFoldDB" id="A0A0V0QYK3"/>
<keyword evidence="2" id="KW-1185">Reference proteome</keyword>
<dbReference type="InParanoid" id="A0A0V0QYK3"/>
<evidence type="ECO:0000313" key="1">
    <source>
        <dbReference type="EMBL" id="KRX07350.1"/>
    </source>
</evidence>
<evidence type="ECO:0000313" key="2">
    <source>
        <dbReference type="Proteomes" id="UP000054937"/>
    </source>
</evidence>
<dbReference type="Proteomes" id="UP000054937">
    <property type="component" value="Unassembled WGS sequence"/>
</dbReference>
<protein>
    <submittedName>
        <fullName evidence="1">Uncharacterized protein</fullName>
    </submittedName>
</protein>
<organism evidence="1 2">
    <name type="scientific">Pseudocohnilembus persalinus</name>
    <name type="common">Ciliate</name>
    <dbReference type="NCBI Taxonomy" id="266149"/>
    <lineage>
        <taxon>Eukaryota</taxon>
        <taxon>Sar</taxon>
        <taxon>Alveolata</taxon>
        <taxon>Ciliophora</taxon>
        <taxon>Intramacronucleata</taxon>
        <taxon>Oligohymenophorea</taxon>
        <taxon>Scuticociliatia</taxon>
        <taxon>Philasterida</taxon>
        <taxon>Pseudocohnilembidae</taxon>
        <taxon>Pseudocohnilembus</taxon>
    </lineage>
</organism>
<reference evidence="1 2" key="1">
    <citation type="journal article" date="2015" name="Sci. Rep.">
        <title>Genome of the facultative scuticociliatosis pathogen Pseudocohnilembus persalinus provides insight into its virulence through horizontal gene transfer.</title>
        <authorList>
            <person name="Xiong J."/>
            <person name="Wang G."/>
            <person name="Cheng J."/>
            <person name="Tian M."/>
            <person name="Pan X."/>
            <person name="Warren A."/>
            <person name="Jiang C."/>
            <person name="Yuan D."/>
            <person name="Miao W."/>
        </authorList>
    </citation>
    <scope>NUCLEOTIDE SEQUENCE [LARGE SCALE GENOMIC DNA]</scope>
    <source>
        <strain evidence="1">36N120E</strain>
    </source>
</reference>
<name>A0A0V0QYK3_PSEPJ</name>
<gene>
    <name evidence="1" type="ORF">PPERSA_06965</name>
</gene>
<accession>A0A0V0QYK3</accession>